<gene>
    <name evidence="1" type="ORF">K469DRAFT_728036</name>
</gene>
<evidence type="ECO:0000313" key="1">
    <source>
        <dbReference type="EMBL" id="KAF2183515.1"/>
    </source>
</evidence>
<dbReference type="Pfam" id="PF17132">
    <property type="entry name" value="Glyco_hydro_106"/>
    <property type="match status" value="1"/>
</dbReference>
<organism evidence="1 2">
    <name type="scientific">Zopfia rhizophila CBS 207.26</name>
    <dbReference type="NCBI Taxonomy" id="1314779"/>
    <lineage>
        <taxon>Eukaryota</taxon>
        <taxon>Fungi</taxon>
        <taxon>Dikarya</taxon>
        <taxon>Ascomycota</taxon>
        <taxon>Pezizomycotina</taxon>
        <taxon>Dothideomycetes</taxon>
        <taxon>Dothideomycetes incertae sedis</taxon>
        <taxon>Zopfiaceae</taxon>
        <taxon>Zopfia</taxon>
    </lineage>
</organism>
<dbReference type="InterPro" id="IPR053161">
    <property type="entry name" value="Ulvan_degrading_GH"/>
</dbReference>
<dbReference type="AlphaFoldDB" id="A0A6A6DXM1"/>
<dbReference type="InterPro" id="IPR008979">
    <property type="entry name" value="Galactose-bd-like_sf"/>
</dbReference>
<dbReference type="PANTHER" id="PTHR36848:SF2">
    <property type="entry name" value="SECRETED PROTEIN"/>
    <property type="match status" value="1"/>
</dbReference>
<dbReference type="OrthoDB" id="2588159at2759"/>
<accession>A0A6A6DXM1</accession>
<dbReference type="Proteomes" id="UP000800200">
    <property type="component" value="Unassembled WGS sequence"/>
</dbReference>
<reference evidence="1" key="1">
    <citation type="journal article" date="2020" name="Stud. Mycol.">
        <title>101 Dothideomycetes genomes: a test case for predicting lifestyles and emergence of pathogens.</title>
        <authorList>
            <person name="Haridas S."/>
            <person name="Albert R."/>
            <person name="Binder M."/>
            <person name="Bloem J."/>
            <person name="Labutti K."/>
            <person name="Salamov A."/>
            <person name="Andreopoulos B."/>
            <person name="Baker S."/>
            <person name="Barry K."/>
            <person name="Bills G."/>
            <person name="Bluhm B."/>
            <person name="Cannon C."/>
            <person name="Castanera R."/>
            <person name="Culley D."/>
            <person name="Daum C."/>
            <person name="Ezra D."/>
            <person name="Gonzalez J."/>
            <person name="Henrissat B."/>
            <person name="Kuo A."/>
            <person name="Liang C."/>
            <person name="Lipzen A."/>
            <person name="Lutzoni F."/>
            <person name="Magnuson J."/>
            <person name="Mondo S."/>
            <person name="Nolan M."/>
            <person name="Ohm R."/>
            <person name="Pangilinan J."/>
            <person name="Park H.-J."/>
            <person name="Ramirez L."/>
            <person name="Alfaro M."/>
            <person name="Sun H."/>
            <person name="Tritt A."/>
            <person name="Yoshinaga Y."/>
            <person name="Zwiers L.-H."/>
            <person name="Turgeon B."/>
            <person name="Goodwin S."/>
            <person name="Spatafora J."/>
            <person name="Crous P."/>
            <person name="Grigoriev I."/>
        </authorList>
    </citation>
    <scope>NUCLEOTIDE SEQUENCE</scope>
    <source>
        <strain evidence="1">CBS 207.26</strain>
    </source>
</reference>
<protein>
    <recommendedName>
        <fullName evidence="3">Glycoside hydrolase family 2 protein</fullName>
    </recommendedName>
</protein>
<evidence type="ECO:0008006" key="3">
    <source>
        <dbReference type="Google" id="ProtNLM"/>
    </source>
</evidence>
<evidence type="ECO:0000313" key="2">
    <source>
        <dbReference type="Proteomes" id="UP000800200"/>
    </source>
</evidence>
<dbReference type="PANTHER" id="PTHR36848">
    <property type="entry name" value="DNA-BINDING PROTEIN (PUTATIVE SECRETED PROTEIN)-RELATED"/>
    <property type="match status" value="1"/>
</dbReference>
<dbReference type="EMBL" id="ML994642">
    <property type="protein sequence ID" value="KAF2183515.1"/>
    <property type="molecule type" value="Genomic_DNA"/>
</dbReference>
<proteinExistence type="predicted"/>
<keyword evidence="2" id="KW-1185">Reference proteome</keyword>
<dbReference type="Gene3D" id="2.60.120.260">
    <property type="entry name" value="Galactose-binding domain-like"/>
    <property type="match status" value="1"/>
</dbReference>
<dbReference type="SUPFAM" id="SSF49785">
    <property type="entry name" value="Galactose-binding domain-like"/>
    <property type="match status" value="1"/>
</dbReference>
<sequence length="992" mass="109220">MSPDYGTFSDPSSRSRPRFRYWLPDASVDPDTVKADIKSVASIGGGGVEFLPFYEYGGANAIGGMPPRADWATYNFGTPAFQNLFRVALQSHEDNGLVMDFSLGPNQGQGVPAATHDEGLQWDLVPFTSAVPRNSAFEGVVPGWGTGELVAFVSALVLSDKPQSYQARDATGFDPINVTYTQHILQSDSLTDQTTNVDKSSGQASLAFPESEAGGDRYYRVFSFFQKRTLNKNLYFDAPEDAADTIFRNGSYVVDHFSAKGAETVARFWEEHILTNGVKDLLMRTGNYAWEDSVEVTSNISWSRSMPARYERVFGQSIKPYLPLFTFKQNNIALQQSAPGPFQCILDSDDQGARYLNNFHQVLGDGYREYLQALRNWSHNALNLKLSVQPAYNLPIDMDAFIPEVDAPECESFGFGDKIDTYRLFAGPANLAGKGVISNEIGAIPLMAYQYTIPSLLFSANRGFAGGVNQYILHGQSYTGKYYGTTWPGHTAFTYLFSKLWSDKQPSWHHGFKDAMVYMARVSHIRQISISKSDVVKYNKQSVTRVAPVYETQDLVEQGWSYTYISPDNFNMKTLYVKNGTLASEGPDWKAFLIESSENLTVNAIRTLSRYARAGLPVIVSGGSPGWYPVADDTKEDFHSELSKFLKSPNVFEVESGGVANQLSALSLSARIAVSANGTWYTTWSESDSIGYAFVFADLVDSSGEITVLNTKTPYYYDSWTGERRPVLIYTRSSGKTTIPLRLAGNQIVIIAFTDDIFHEISAPGYHVTSVPVNVIGSRFKQCSGITLHVAHSGTIDQATLSDGRNVGIDGMSVPAAFHLTNWTLIAEHWEAPENLLDASIIATKRNTTHNLPNLISWDQMPDLMNVSGVGYYTTTFAWPHSGTRKNASASGAYLSVGRVVHAVHVHINGQIIPPLDFLNAVADISPYLKTGANEIVIITPTTMWNYLRTIMSQLSTAGRPPVPLLLGLPLGPVESGLIGPVTVTPFKEVHC</sequence>
<name>A0A6A6DXM1_9PEZI</name>